<dbReference type="InterPro" id="IPR045379">
    <property type="entry name" value="Crinkler_N"/>
</dbReference>
<dbReference type="GeneID" id="20652699"/>
<dbReference type="Pfam" id="PF20147">
    <property type="entry name" value="Crinkler"/>
    <property type="match status" value="1"/>
</dbReference>
<evidence type="ECO:0000256" key="1">
    <source>
        <dbReference type="ARBA" id="ARBA00004340"/>
    </source>
</evidence>
<dbReference type="InParanoid" id="G5A6N5"/>
<evidence type="ECO:0000259" key="4">
    <source>
        <dbReference type="Pfam" id="PF20147"/>
    </source>
</evidence>
<dbReference type="KEGG" id="psoj:PHYSODRAFT_442537"/>
<dbReference type="OMA" id="KTLQYWL"/>
<dbReference type="Proteomes" id="UP000002640">
    <property type="component" value="Unassembled WGS sequence"/>
</dbReference>
<sequence length="107" mass="11679">SAFEVDIDEGASVSALKKAIQSEKPNKLKDIDAGDLQLFLAKTADGAWLSDESDAALELEEGKRHAVIQTLINGEPMKATKTLQYWLFGKTKMLPPSTDQIHVLVVV</sequence>
<accession>G5A6N5</accession>
<dbReference type="AlphaFoldDB" id="G5A6N5"/>
<feature type="non-terminal residue" evidence="5">
    <location>
        <position position="107"/>
    </location>
</feature>
<evidence type="ECO:0000256" key="2">
    <source>
        <dbReference type="ARBA" id="ARBA00004613"/>
    </source>
</evidence>
<organism evidence="5 6">
    <name type="scientific">Phytophthora sojae (strain P6497)</name>
    <name type="common">Soybean stem and root rot agent</name>
    <name type="synonym">Phytophthora megasperma f. sp. glycines</name>
    <dbReference type="NCBI Taxonomy" id="1094619"/>
    <lineage>
        <taxon>Eukaryota</taxon>
        <taxon>Sar</taxon>
        <taxon>Stramenopiles</taxon>
        <taxon>Oomycota</taxon>
        <taxon>Peronosporomycetes</taxon>
        <taxon>Peronosporales</taxon>
        <taxon>Peronosporaceae</taxon>
        <taxon>Phytophthora</taxon>
    </lineage>
</organism>
<evidence type="ECO:0000256" key="3">
    <source>
        <dbReference type="ARBA" id="ARBA00022525"/>
    </source>
</evidence>
<feature type="non-terminal residue" evidence="5">
    <location>
        <position position="1"/>
    </location>
</feature>
<gene>
    <name evidence="5" type="ORF">PHYSODRAFT_442537</name>
</gene>
<proteinExistence type="predicted"/>
<dbReference type="GO" id="GO:0005576">
    <property type="term" value="C:extracellular region"/>
    <property type="evidence" value="ECO:0007669"/>
    <property type="project" value="UniProtKB-SubCell"/>
</dbReference>
<reference evidence="5 6" key="1">
    <citation type="journal article" date="2006" name="Science">
        <title>Phytophthora genome sequences uncover evolutionary origins and mechanisms of pathogenesis.</title>
        <authorList>
            <person name="Tyler B.M."/>
            <person name="Tripathy S."/>
            <person name="Zhang X."/>
            <person name="Dehal P."/>
            <person name="Jiang R.H."/>
            <person name="Aerts A."/>
            <person name="Arredondo F.D."/>
            <person name="Baxter L."/>
            <person name="Bensasson D."/>
            <person name="Beynon J.L."/>
            <person name="Chapman J."/>
            <person name="Damasceno C.M."/>
            <person name="Dorrance A.E."/>
            <person name="Dou D."/>
            <person name="Dickerman A.W."/>
            <person name="Dubchak I.L."/>
            <person name="Garbelotto M."/>
            <person name="Gijzen M."/>
            <person name="Gordon S.G."/>
            <person name="Govers F."/>
            <person name="Grunwald N.J."/>
            <person name="Huang W."/>
            <person name="Ivors K.L."/>
            <person name="Jones R.W."/>
            <person name="Kamoun S."/>
            <person name="Krampis K."/>
            <person name="Lamour K.H."/>
            <person name="Lee M.K."/>
            <person name="McDonald W.H."/>
            <person name="Medina M."/>
            <person name="Meijer H.J."/>
            <person name="Nordberg E.K."/>
            <person name="Maclean D.J."/>
            <person name="Ospina-Giraldo M.D."/>
            <person name="Morris P.F."/>
            <person name="Phuntumart V."/>
            <person name="Putnam N.H."/>
            <person name="Rash S."/>
            <person name="Rose J.K."/>
            <person name="Sakihama Y."/>
            <person name="Salamov A.A."/>
            <person name="Savidor A."/>
            <person name="Scheuring C.F."/>
            <person name="Smith B.M."/>
            <person name="Sobral B.W."/>
            <person name="Terry A."/>
            <person name="Torto-Alalibo T.A."/>
            <person name="Win J."/>
            <person name="Xu Z."/>
            <person name="Zhang H."/>
            <person name="Grigoriev I.V."/>
            <person name="Rokhsar D.S."/>
            <person name="Boore J.L."/>
        </authorList>
    </citation>
    <scope>NUCLEOTIDE SEQUENCE [LARGE SCALE GENOMIC DNA]</scope>
    <source>
        <strain evidence="5 6">P6497</strain>
    </source>
</reference>
<keyword evidence="3" id="KW-0964">Secreted</keyword>
<protein>
    <recommendedName>
        <fullName evidence="4">Crinkler effector protein N-terminal domain-containing protein</fullName>
    </recommendedName>
</protein>
<keyword evidence="6" id="KW-1185">Reference proteome</keyword>
<dbReference type="GO" id="GO:0043657">
    <property type="term" value="C:host cell"/>
    <property type="evidence" value="ECO:0007669"/>
    <property type="project" value="UniProtKB-SubCell"/>
</dbReference>
<dbReference type="RefSeq" id="XP_009535623.1">
    <property type="nucleotide sequence ID" value="XM_009537328.1"/>
</dbReference>
<name>G5A6N5_PHYSP</name>
<evidence type="ECO:0000313" key="5">
    <source>
        <dbReference type="EMBL" id="EGZ08990.1"/>
    </source>
</evidence>
<feature type="domain" description="Crinkler effector protein N-terminal" evidence="4">
    <location>
        <begin position="1"/>
        <end position="106"/>
    </location>
</feature>
<comment type="subcellular location">
    <subcellularLocation>
        <location evidence="1">Host cell</location>
    </subcellularLocation>
    <subcellularLocation>
        <location evidence="2">Secreted</location>
    </subcellularLocation>
</comment>
<evidence type="ECO:0000313" key="6">
    <source>
        <dbReference type="Proteomes" id="UP000002640"/>
    </source>
</evidence>
<dbReference type="EMBL" id="JH159160">
    <property type="protein sequence ID" value="EGZ08990.1"/>
    <property type="molecule type" value="Genomic_DNA"/>
</dbReference>